<evidence type="ECO:0000313" key="2">
    <source>
        <dbReference type="Proteomes" id="UP001558713"/>
    </source>
</evidence>
<sequence>MDPWSWICELPEAPEFVESESHVAFQLAGDLTRSIQLKAEWESCSDPESHSLTFKVIVEGFNRLKTSTIWVSDTCPLSSEKPFLPLVLHLLRELISLS</sequence>
<gene>
    <name evidence="1" type="ORF">V5N11_033123</name>
</gene>
<proteinExistence type="predicted"/>
<accession>A0ABD1AR82</accession>
<name>A0ABD1AR82_CARAN</name>
<dbReference type="Proteomes" id="UP001558713">
    <property type="component" value="Unassembled WGS sequence"/>
</dbReference>
<dbReference type="PANTHER" id="PTHR31439">
    <property type="entry name" value="EXPRESSED PROTEIN"/>
    <property type="match status" value="1"/>
</dbReference>
<reference evidence="1 2" key="1">
    <citation type="submission" date="2024-04" db="EMBL/GenBank/DDBJ databases">
        <title>Genome assembly C_amara_ONT_v2.</title>
        <authorList>
            <person name="Yant L."/>
            <person name="Moore C."/>
            <person name="Slenker M."/>
        </authorList>
    </citation>
    <scope>NUCLEOTIDE SEQUENCE [LARGE SCALE GENOMIC DNA]</scope>
    <source>
        <tissue evidence="1">Leaf</tissue>
    </source>
</reference>
<keyword evidence="2" id="KW-1185">Reference proteome</keyword>
<protein>
    <submittedName>
        <fullName evidence="1">Uncharacterized protein</fullName>
    </submittedName>
</protein>
<dbReference type="EMBL" id="JBANAX010000424">
    <property type="protein sequence ID" value="KAL1209263.1"/>
    <property type="molecule type" value="Genomic_DNA"/>
</dbReference>
<dbReference type="AlphaFoldDB" id="A0ABD1AR82"/>
<evidence type="ECO:0000313" key="1">
    <source>
        <dbReference type="EMBL" id="KAL1209263.1"/>
    </source>
</evidence>
<organism evidence="1 2">
    <name type="scientific">Cardamine amara subsp. amara</name>
    <dbReference type="NCBI Taxonomy" id="228776"/>
    <lineage>
        <taxon>Eukaryota</taxon>
        <taxon>Viridiplantae</taxon>
        <taxon>Streptophyta</taxon>
        <taxon>Embryophyta</taxon>
        <taxon>Tracheophyta</taxon>
        <taxon>Spermatophyta</taxon>
        <taxon>Magnoliopsida</taxon>
        <taxon>eudicotyledons</taxon>
        <taxon>Gunneridae</taxon>
        <taxon>Pentapetalae</taxon>
        <taxon>rosids</taxon>
        <taxon>malvids</taxon>
        <taxon>Brassicales</taxon>
        <taxon>Brassicaceae</taxon>
        <taxon>Cardamineae</taxon>
        <taxon>Cardamine</taxon>
    </lineage>
</organism>
<dbReference type="PANTHER" id="PTHR31439:SF7">
    <property type="entry name" value="EXPRESSED PROTEIN"/>
    <property type="match status" value="1"/>
</dbReference>
<comment type="caution">
    <text evidence="1">The sequence shown here is derived from an EMBL/GenBank/DDBJ whole genome shotgun (WGS) entry which is preliminary data.</text>
</comment>